<dbReference type="OMA" id="RFNGHNK"/>
<dbReference type="OrthoDB" id="19209at2759"/>
<dbReference type="EMBL" id="VCGU01000008">
    <property type="protein sequence ID" value="TRY72612.1"/>
    <property type="molecule type" value="Genomic_DNA"/>
</dbReference>
<keyword evidence="11" id="KW-1185">Reference proteome</keyword>
<gene>
    <name evidence="10" type="ORF">TCAL_11187</name>
</gene>
<proteinExistence type="inferred from homology"/>
<dbReference type="GO" id="GO:0008312">
    <property type="term" value="F:7S RNA binding"/>
    <property type="evidence" value="ECO:0007669"/>
    <property type="project" value="UniProtKB-UniRule"/>
</dbReference>
<dbReference type="SUPFAM" id="SSF54762">
    <property type="entry name" value="Signal recognition particle alu RNA binding heterodimer, SRP9/14"/>
    <property type="match status" value="1"/>
</dbReference>
<accession>A0A553P4M3</accession>
<dbReference type="InterPro" id="IPR003210">
    <property type="entry name" value="Signal_recog_particle_SRP14"/>
</dbReference>
<dbReference type="Gene3D" id="3.30.720.10">
    <property type="entry name" value="Signal recognition particle alu RNA binding heterodimer, srp9/1"/>
    <property type="match status" value="1"/>
</dbReference>
<dbReference type="Proteomes" id="UP000318571">
    <property type="component" value="Chromosome 7"/>
</dbReference>
<comment type="similarity">
    <text evidence="2 8">Belongs to the SRP14 family.</text>
</comment>
<comment type="function">
    <text evidence="8">Component of the signal recognition particle (SRP) complex, a ribonucleoprotein complex that mediates the cotranslational targeting of secretory and membrane proteins to the endoplasmic reticulum (ER). SRP9 together with SRP14 and the Alu portion of the SRP RNA, constitutes the elongation arrest domain of SRP. The complex of SRP9 and SRP14 is required for SRP RNA binding.</text>
</comment>
<evidence type="ECO:0000256" key="4">
    <source>
        <dbReference type="ARBA" id="ARBA00022490"/>
    </source>
</evidence>
<evidence type="ECO:0000256" key="7">
    <source>
        <dbReference type="ARBA" id="ARBA00023274"/>
    </source>
</evidence>
<dbReference type="PANTHER" id="PTHR12013">
    <property type="entry name" value="SIGNAL RECOGNITION PARTICLE 14 KD PROTEIN"/>
    <property type="match status" value="1"/>
</dbReference>
<keyword evidence="5 8" id="KW-0694">RNA-binding</keyword>
<dbReference type="GO" id="GO:0030942">
    <property type="term" value="F:endoplasmic reticulum signal peptide binding"/>
    <property type="evidence" value="ECO:0007669"/>
    <property type="project" value="UniProtKB-UniRule"/>
</dbReference>
<evidence type="ECO:0000313" key="11">
    <source>
        <dbReference type="Proteomes" id="UP000318571"/>
    </source>
</evidence>
<evidence type="ECO:0000256" key="9">
    <source>
        <dbReference type="SAM" id="MobiDB-lite"/>
    </source>
</evidence>
<dbReference type="STRING" id="6832.A0A553P4M3"/>
<protein>
    <recommendedName>
        <fullName evidence="3 8">Signal recognition particle 14 kDa protein</fullName>
        <shortName evidence="8">SRP14</shortName>
    </recommendedName>
</protein>
<evidence type="ECO:0000256" key="6">
    <source>
        <dbReference type="ARBA" id="ARBA00023135"/>
    </source>
</evidence>
<evidence type="ECO:0000256" key="3">
    <source>
        <dbReference type="ARBA" id="ARBA00017926"/>
    </source>
</evidence>
<evidence type="ECO:0000256" key="1">
    <source>
        <dbReference type="ARBA" id="ARBA00004496"/>
    </source>
</evidence>
<comment type="subcellular location">
    <subcellularLocation>
        <location evidence="1 8">Cytoplasm</location>
    </subcellularLocation>
</comment>
<evidence type="ECO:0000313" key="10">
    <source>
        <dbReference type="EMBL" id="TRY72612.1"/>
    </source>
</evidence>
<dbReference type="GO" id="GO:0005786">
    <property type="term" value="C:signal recognition particle, endoplasmic reticulum targeting"/>
    <property type="evidence" value="ECO:0007669"/>
    <property type="project" value="UniProtKB-UniRule"/>
</dbReference>
<dbReference type="InterPro" id="IPR009018">
    <property type="entry name" value="Signal_recog_particle_SRP9/14"/>
</dbReference>
<dbReference type="AlphaFoldDB" id="A0A553P4M3"/>
<keyword evidence="7 8" id="KW-0687">Ribonucleoprotein</keyword>
<name>A0A553P4M3_TIGCA</name>
<evidence type="ECO:0000256" key="5">
    <source>
        <dbReference type="ARBA" id="ARBA00022884"/>
    </source>
</evidence>
<dbReference type="Pfam" id="PF02290">
    <property type="entry name" value="SRP14"/>
    <property type="match status" value="1"/>
</dbReference>
<dbReference type="GO" id="GO:0006614">
    <property type="term" value="P:SRP-dependent cotranslational protein targeting to membrane"/>
    <property type="evidence" value="ECO:0007669"/>
    <property type="project" value="UniProtKB-UniRule"/>
</dbReference>
<feature type="region of interest" description="Disordered" evidence="9">
    <location>
        <begin position="26"/>
        <end position="66"/>
    </location>
</feature>
<keyword evidence="6 8" id="KW-0733">Signal recognition particle</keyword>
<organism evidence="10 11">
    <name type="scientific">Tigriopus californicus</name>
    <name type="common">Marine copepod</name>
    <dbReference type="NCBI Taxonomy" id="6832"/>
    <lineage>
        <taxon>Eukaryota</taxon>
        <taxon>Metazoa</taxon>
        <taxon>Ecdysozoa</taxon>
        <taxon>Arthropoda</taxon>
        <taxon>Crustacea</taxon>
        <taxon>Multicrustacea</taxon>
        <taxon>Hexanauplia</taxon>
        <taxon>Copepoda</taxon>
        <taxon>Harpacticoida</taxon>
        <taxon>Harpacticidae</taxon>
        <taxon>Tigriopus</taxon>
    </lineage>
</organism>
<evidence type="ECO:0000256" key="8">
    <source>
        <dbReference type="RuleBase" id="RU368100"/>
    </source>
</evidence>
<sequence>MVLLETDQFLSRLTLMFDKARTKGHVAVTMKRYDGRTQPPPRTNPRPKPKKGQAPPKKKEAVRPELPPQGEYLCLLRAKLHHEKISSVIPSRDINKFQMAYCNLLRSNIDGLKRQKKVKTKKNTTD</sequence>
<evidence type="ECO:0000256" key="2">
    <source>
        <dbReference type="ARBA" id="ARBA00010349"/>
    </source>
</evidence>
<keyword evidence="4 8" id="KW-0963">Cytoplasm</keyword>
<dbReference type="FunFam" id="3.30.720.10:FF:000003">
    <property type="entry name" value="Signal recognition particle 14"/>
    <property type="match status" value="1"/>
</dbReference>
<comment type="subunit">
    <text evidence="8">Heterodimer with SRP9; binds RNA as heterodimer. Component of a signal recognition particle (SRP) complex that consists of a 7SL RNA molecule of 300 nucleotides and six protein subunits: SRP72, SRP68, SRP54, SRP19, SRP14 and SRP9.</text>
</comment>
<reference evidence="10 11" key="1">
    <citation type="journal article" date="2018" name="Nat. Ecol. Evol.">
        <title>Genomic signatures of mitonuclear coevolution across populations of Tigriopus californicus.</title>
        <authorList>
            <person name="Barreto F.S."/>
            <person name="Watson E.T."/>
            <person name="Lima T.G."/>
            <person name="Willett C.S."/>
            <person name="Edmands S."/>
            <person name="Li W."/>
            <person name="Burton R.S."/>
        </authorList>
    </citation>
    <scope>NUCLEOTIDE SEQUENCE [LARGE SCALE GENOMIC DNA]</scope>
    <source>
        <strain evidence="10 11">San Diego</strain>
    </source>
</reference>
<comment type="caution">
    <text evidence="10">The sequence shown here is derived from an EMBL/GenBank/DDBJ whole genome shotgun (WGS) entry which is preliminary data.</text>
</comment>